<evidence type="ECO:0000256" key="7">
    <source>
        <dbReference type="ARBA" id="ARBA00022781"/>
    </source>
</evidence>
<evidence type="ECO:0000256" key="9">
    <source>
        <dbReference type="ARBA" id="ARBA00023065"/>
    </source>
</evidence>
<dbReference type="EMBL" id="ON493672">
    <property type="protein sequence ID" value="WAL35420.1"/>
    <property type="molecule type" value="Genomic_DNA"/>
</dbReference>
<comment type="similarity">
    <text evidence="2 12">Belongs to the ATPase protein 8 family.</text>
</comment>
<evidence type="ECO:0000256" key="6">
    <source>
        <dbReference type="ARBA" id="ARBA00022692"/>
    </source>
</evidence>
<evidence type="ECO:0000256" key="1">
    <source>
        <dbReference type="ARBA" id="ARBA00004304"/>
    </source>
</evidence>
<accession>A0A9E8Z2S0</accession>
<evidence type="ECO:0000256" key="10">
    <source>
        <dbReference type="ARBA" id="ARBA00023128"/>
    </source>
</evidence>
<dbReference type="GO" id="GO:0015986">
    <property type="term" value="P:proton motive force-driven ATP synthesis"/>
    <property type="evidence" value="ECO:0007669"/>
    <property type="project" value="InterPro"/>
</dbReference>
<keyword evidence="10 12" id="KW-0496">Mitochondrion</keyword>
<evidence type="ECO:0000256" key="12">
    <source>
        <dbReference type="RuleBase" id="RU003661"/>
    </source>
</evidence>
<comment type="subcellular location">
    <subcellularLocation>
        <location evidence="1 12">Mitochondrion membrane</location>
        <topology evidence="1 12">Single-pass membrane protein</topology>
    </subcellularLocation>
</comment>
<evidence type="ECO:0000256" key="13">
    <source>
        <dbReference type="SAM" id="Phobius"/>
    </source>
</evidence>
<evidence type="ECO:0000256" key="3">
    <source>
        <dbReference type="ARBA" id="ARBA00011291"/>
    </source>
</evidence>
<evidence type="ECO:0000256" key="4">
    <source>
        <dbReference type="ARBA" id="ARBA00022448"/>
    </source>
</evidence>
<dbReference type="RefSeq" id="YP_010601341.1">
    <property type="nucleotide sequence ID" value="NC_069853.1"/>
</dbReference>
<keyword evidence="11 13" id="KW-0472">Membrane</keyword>
<dbReference type="GeneID" id="77639911"/>
<keyword evidence="6 12" id="KW-0812">Transmembrane</keyword>
<keyword evidence="8 13" id="KW-1133">Transmembrane helix</keyword>
<evidence type="ECO:0000256" key="8">
    <source>
        <dbReference type="ARBA" id="ARBA00022989"/>
    </source>
</evidence>
<dbReference type="GO" id="GO:0031966">
    <property type="term" value="C:mitochondrial membrane"/>
    <property type="evidence" value="ECO:0007669"/>
    <property type="project" value="UniProtKB-SubCell"/>
</dbReference>
<name>A0A9E8Z2S0_9NEOP</name>
<keyword evidence="5 12" id="KW-0138">CF(0)</keyword>
<gene>
    <name evidence="14" type="primary">ATP8</name>
</gene>
<geneLocation type="mitochondrion" evidence="14"/>
<reference evidence="14" key="1">
    <citation type="submission" date="2022-05" db="EMBL/GenBank/DDBJ databases">
        <authorList>
            <person name="Zhang Q.W."/>
        </authorList>
    </citation>
    <scope>NUCLEOTIDE SEQUENCE</scope>
</reference>
<dbReference type="GO" id="GO:0015078">
    <property type="term" value="F:proton transmembrane transporter activity"/>
    <property type="evidence" value="ECO:0007669"/>
    <property type="project" value="InterPro"/>
</dbReference>
<keyword evidence="7 12" id="KW-0375">Hydrogen ion transport</keyword>
<protein>
    <recommendedName>
        <fullName evidence="12">ATP synthase complex subunit 8</fullName>
    </recommendedName>
</protein>
<organism evidence="14">
    <name type="scientific">Phraortes lii</name>
    <dbReference type="NCBI Taxonomy" id="3003721"/>
    <lineage>
        <taxon>Eukaryota</taxon>
        <taxon>Metazoa</taxon>
        <taxon>Ecdysozoa</taxon>
        <taxon>Arthropoda</taxon>
        <taxon>Hexapoda</taxon>
        <taxon>Insecta</taxon>
        <taxon>Pterygota</taxon>
        <taxon>Neoptera</taxon>
        <taxon>Polyneoptera</taxon>
        <taxon>Phasmatodea</taxon>
        <taxon>Verophasmatodea</taxon>
        <taxon>Anareolatae</taxon>
        <taxon>Lonchodidae</taxon>
        <taxon>Lonchodinae</taxon>
        <taxon>Phraortes</taxon>
    </lineage>
</organism>
<dbReference type="InterPro" id="IPR001421">
    <property type="entry name" value="ATP8_metazoa"/>
</dbReference>
<dbReference type="AlphaFoldDB" id="A0A9E8Z2S0"/>
<feature type="transmembrane region" description="Helical" evidence="13">
    <location>
        <begin position="6"/>
        <end position="29"/>
    </location>
</feature>
<keyword evidence="4 12" id="KW-0813">Transport</keyword>
<dbReference type="CTD" id="4509"/>
<dbReference type="GO" id="GO:0045259">
    <property type="term" value="C:proton-transporting ATP synthase complex"/>
    <property type="evidence" value="ECO:0007669"/>
    <property type="project" value="UniProtKB-KW"/>
</dbReference>
<sequence length="52" mass="6467">MPQMAPMSWITIYMLFIMITMMFNMKIYFHKSNKLTKESKKNNKMIDKSWKW</sequence>
<evidence type="ECO:0000313" key="14">
    <source>
        <dbReference type="EMBL" id="WAL35420.1"/>
    </source>
</evidence>
<evidence type="ECO:0000256" key="2">
    <source>
        <dbReference type="ARBA" id="ARBA00008892"/>
    </source>
</evidence>
<dbReference type="Pfam" id="PF00895">
    <property type="entry name" value="ATP-synt_8"/>
    <property type="match status" value="1"/>
</dbReference>
<keyword evidence="9 12" id="KW-0406">Ion transport</keyword>
<comment type="subunit">
    <text evidence="3">F-type ATPases have 2 components, CF(1) - the catalytic core - and CF(0) - the membrane proton channel.</text>
</comment>
<evidence type="ECO:0000256" key="5">
    <source>
        <dbReference type="ARBA" id="ARBA00022547"/>
    </source>
</evidence>
<proteinExistence type="inferred from homology"/>
<evidence type="ECO:0000256" key="11">
    <source>
        <dbReference type="ARBA" id="ARBA00023136"/>
    </source>
</evidence>